<dbReference type="GO" id="GO:0046872">
    <property type="term" value="F:metal ion binding"/>
    <property type="evidence" value="ECO:0007669"/>
    <property type="project" value="UniProtKB-KW"/>
</dbReference>
<sequence>MDYENIAFIPLRGGSKSIPLKNIKIINERPLAYWTLDAATTCKYIEKVFVSTDSEEIKKVVEDYDSNKIAVVGRSKETAQDNSSTESAMLEFVNQYSFKNIVLIQVTSPLLETGDLDKGFEMLLNRKYDSILSAVRQKRFIWSKNTDENYYPQNYDFQNRPLRQNFEGYLVENGAFYITSKERLLASKCRISGNIGIVEMKEETYFEIDELSDWIIVEELLKKRKINKDEFKEVLKDIKLLITDSDGVLTDGGMYYSENGDELKKFNTKDGMGVQLLREHGIKTIIITGENVEMVKRRGKKLNIEEIYLGIKEKAPLVRKLAKKHNIELSQIAYIGDDINDLEAIKIVGFGCSICDGMEKVKNVARYITKTKGGQGALREVAELILKAKLEGNLI</sequence>
<dbReference type="GO" id="GO:0016788">
    <property type="term" value="F:hydrolase activity, acting on ester bonds"/>
    <property type="evidence" value="ECO:0007669"/>
    <property type="project" value="InterPro"/>
</dbReference>
<dbReference type="SUPFAM" id="SSF53448">
    <property type="entry name" value="Nucleotide-diphospho-sugar transferases"/>
    <property type="match status" value="1"/>
</dbReference>
<comment type="subunit">
    <text evidence="6">Homotetramer.</text>
</comment>
<keyword evidence="12" id="KW-1185">Reference proteome</keyword>
<evidence type="ECO:0000256" key="4">
    <source>
        <dbReference type="ARBA" id="ARBA00005893"/>
    </source>
</evidence>
<comment type="caution">
    <text evidence="11">The sequence shown here is derived from an EMBL/GenBank/DDBJ whole genome shotgun (WGS) entry which is preliminary data.</text>
</comment>
<dbReference type="SFLD" id="SFLDS00003">
    <property type="entry name" value="Haloacid_Dehalogenase"/>
    <property type="match status" value="1"/>
</dbReference>
<dbReference type="AlphaFoldDB" id="A0A267MP19"/>
<keyword evidence="11" id="KW-0808">Transferase</keyword>
<evidence type="ECO:0000313" key="11">
    <source>
        <dbReference type="EMBL" id="PAB60658.1"/>
    </source>
</evidence>
<dbReference type="CDD" id="cd02513">
    <property type="entry name" value="CMP-NeuAc_Synthase"/>
    <property type="match status" value="1"/>
</dbReference>
<dbReference type="SFLD" id="SFLDG01138">
    <property type="entry name" value="C1.6.2:_Deoxy-d-mannose-octulo"/>
    <property type="match status" value="1"/>
</dbReference>
<dbReference type="EMBL" id="NIBG01000002">
    <property type="protein sequence ID" value="PAB60658.1"/>
    <property type="molecule type" value="Genomic_DNA"/>
</dbReference>
<evidence type="ECO:0000256" key="1">
    <source>
        <dbReference type="ARBA" id="ARBA00001862"/>
    </source>
</evidence>
<dbReference type="EC" id="2.7.7.43" evidence="7"/>
<evidence type="ECO:0000256" key="7">
    <source>
        <dbReference type="ARBA" id="ARBA00012491"/>
    </source>
</evidence>
<dbReference type="UniPathway" id="UPA00628"/>
<dbReference type="InterPro" id="IPR029044">
    <property type="entry name" value="Nucleotide-diphossugar_trans"/>
</dbReference>
<evidence type="ECO:0000256" key="8">
    <source>
        <dbReference type="ARBA" id="ARBA00022723"/>
    </source>
</evidence>
<comment type="similarity">
    <text evidence="5">Belongs to the CMP-NeuNAc synthase family.</text>
</comment>
<accession>A0A267MP19</accession>
<dbReference type="InterPro" id="IPR050793">
    <property type="entry name" value="CMP-NeuNAc_synthase"/>
</dbReference>
<dbReference type="InterPro" id="IPR003329">
    <property type="entry name" value="Cytidylyl_trans"/>
</dbReference>
<keyword evidence="11" id="KW-0548">Nucleotidyltransferase</keyword>
<dbReference type="SFLD" id="SFLDG01136">
    <property type="entry name" value="C1.6:_Phosphoserine_Phosphatas"/>
    <property type="match status" value="1"/>
</dbReference>
<dbReference type="Proteomes" id="UP000216024">
    <property type="component" value="Unassembled WGS sequence"/>
</dbReference>
<evidence type="ECO:0000256" key="9">
    <source>
        <dbReference type="ARBA" id="ARBA00022801"/>
    </source>
</evidence>
<evidence type="ECO:0000313" key="12">
    <source>
        <dbReference type="Proteomes" id="UP000216024"/>
    </source>
</evidence>
<keyword evidence="9" id="KW-0378">Hydrolase</keyword>
<dbReference type="NCBIfam" id="TIGR01662">
    <property type="entry name" value="HAD-SF-IIIA"/>
    <property type="match status" value="1"/>
</dbReference>
<comment type="pathway">
    <text evidence="3">Amino-sugar metabolism; N-acetylneuraminate metabolism.</text>
</comment>
<evidence type="ECO:0000256" key="5">
    <source>
        <dbReference type="ARBA" id="ARBA00010726"/>
    </source>
</evidence>
<reference evidence="11 12" key="1">
    <citation type="submission" date="2017-06" db="EMBL/GenBank/DDBJ databases">
        <title>Draft genome sequence of anaerobic fermentative bacterium Anaeromicrobium sediminis DY2726D isolated from West Pacific Ocean sediments.</title>
        <authorList>
            <person name="Zeng X."/>
        </authorList>
    </citation>
    <scope>NUCLEOTIDE SEQUENCE [LARGE SCALE GENOMIC DNA]</scope>
    <source>
        <strain evidence="11 12">DY2726D</strain>
    </source>
</reference>
<dbReference type="SUPFAM" id="SSF56784">
    <property type="entry name" value="HAD-like"/>
    <property type="match status" value="1"/>
</dbReference>
<proteinExistence type="inferred from homology"/>
<protein>
    <recommendedName>
        <fullName evidence="7">N-acylneuraminate cytidylyltransferase</fullName>
        <ecNumber evidence="7">2.7.7.43</ecNumber>
    </recommendedName>
</protein>
<evidence type="ECO:0000256" key="6">
    <source>
        <dbReference type="ARBA" id="ARBA00011881"/>
    </source>
</evidence>
<evidence type="ECO:0000256" key="10">
    <source>
        <dbReference type="ARBA" id="ARBA00022842"/>
    </source>
</evidence>
<dbReference type="OrthoDB" id="9805604at2"/>
<keyword evidence="10" id="KW-0460">Magnesium</keyword>
<dbReference type="PANTHER" id="PTHR21485:SF3">
    <property type="entry name" value="N-ACYLNEURAMINATE CYTIDYLYLTRANSFERASE"/>
    <property type="match status" value="1"/>
</dbReference>
<organism evidence="11 12">
    <name type="scientific">Anaeromicrobium sediminis</name>
    <dbReference type="NCBI Taxonomy" id="1478221"/>
    <lineage>
        <taxon>Bacteria</taxon>
        <taxon>Bacillati</taxon>
        <taxon>Bacillota</taxon>
        <taxon>Clostridia</taxon>
        <taxon>Peptostreptococcales</taxon>
        <taxon>Thermotaleaceae</taxon>
        <taxon>Anaeromicrobium</taxon>
    </lineage>
</organism>
<dbReference type="CDD" id="cd01630">
    <property type="entry name" value="HAD_KDO-like"/>
    <property type="match status" value="1"/>
</dbReference>
<evidence type="ECO:0000256" key="3">
    <source>
        <dbReference type="ARBA" id="ARBA00005141"/>
    </source>
</evidence>
<name>A0A267MP19_9FIRM</name>
<keyword evidence="8" id="KW-0479">Metal-binding</keyword>
<dbReference type="InterPro" id="IPR010023">
    <property type="entry name" value="KdsC_fam"/>
</dbReference>
<evidence type="ECO:0000256" key="2">
    <source>
        <dbReference type="ARBA" id="ARBA00001946"/>
    </source>
</evidence>
<dbReference type="Gene3D" id="3.90.550.10">
    <property type="entry name" value="Spore Coat Polysaccharide Biosynthesis Protein SpsA, Chain A"/>
    <property type="match status" value="1"/>
</dbReference>
<dbReference type="RefSeq" id="WP_095131118.1">
    <property type="nucleotide sequence ID" value="NZ_NIBG01000002.1"/>
</dbReference>
<dbReference type="InterPro" id="IPR023214">
    <property type="entry name" value="HAD_sf"/>
</dbReference>
<dbReference type="InterPro" id="IPR036412">
    <property type="entry name" value="HAD-like_sf"/>
</dbReference>
<dbReference type="NCBIfam" id="TIGR01670">
    <property type="entry name" value="KdsC-phosphatas"/>
    <property type="match status" value="1"/>
</dbReference>
<dbReference type="Pfam" id="PF02348">
    <property type="entry name" value="CTP_transf_3"/>
    <property type="match status" value="1"/>
</dbReference>
<dbReference type="GO" id="GO:0006054">
    <property type="term" value="P:N-acetylneuraminate metabolic process"/>
    <property type="evidence" value="ECO:0007669"/>
    <property type="project" value="UniProtKB-UniPathway"/>
</dbReference>
<dbReference type="PANTHER" id="PTHR21485">
    <property type="entry name" value="HAD SUPERFAMILY MEMBERS CMAS AND KDSC"/>
    <property type="match status" value="1"/>
</dbReference>
<comment type="catalytic activity">
    <reaction evidence="1">
        <text>an N-acylneuraminate + CTP = a CMP-N-acyl-beta-neuraminate + diphosphate</text>
        <dbReference type="Rhea" id="RHEA:11344"/>
        <dbReference type="ChEBI" id="CHEBI:33019"/>
        <dbReference type="ChEBI" id="CHEBI:37563"/>
        <dbReference type="ChEBI" id="CHEBI:60073"/>
        <dbReference type="ChEBI" id="CHEBI:68671"/>
        <dbReference type="EC" id="2.7.7.43"/>
    </reaction>
</comment>
<comment type="cofactor">
    <cofactor evidence="2">
        <name>Mg(2+)</name>
        <dbReference type="ChEBI" id="CHEBI:18420"/>
    </cofactor>
</comment>
<dbReference type="FunFam" id="3.40.50.1000:FF:000029">
    <property type="entry name" value="3-deoxy-D-manno-octulosonate 8-phosphate phosphatase KdsC"/>
    <property type="match status" value="1"/>
</dbReference>
<gene>
    <name evidence="11" type="ORF">CCE28_03705</name>
</gene>
<dbReference type="InterPro" id="IPR006549">
    <property type="entry name" value="HAD-SF_hydro_IIIA"/>
</dbReference>
<dbReference type="Pfam" id="PF08282">
    <property type="entry name" value="Hydrolase_3"/>
    <property type="match status" value="1"/>
</dbReference>
<comment type="similarity">
    <text evidence="4">Belongs to the KdsC family.</text>
</comment>
<dbReference type="GO" id="GO:0008781">
    <property type="term" value="F:N-acylneuraminate cytidylyltransferase activity"/>
    <property type="evidence" value="ECO:0007669"/>
    <property type="project" value="UniProtKB-EC"/>
</dbReference>
<dbReference type="Gene3D" id="3.40.50.1000">
    <property type="entry name" value="HAD superfamily/HAD-like"/>
    <property type="match status" value="1"/>
</dbReference>